<dbReference type="InterPro" id="IPR052933">
    <property type="entry name" value="DNA_Protect_Modify"/>
</dbReference>
<evidence type="ECO:0000256" key="1">
    <source>
        <dbReference type="SAM" id="MobiDB-lite"/>
    </source>
</evidence>
<dbReference type="InterPro" id="IPR014001">
    <property type="entry name" value="Helicase_ATP-bd"/>
</dbReference>
<dbReference type="InterPro" id="IPR006935">
    <property type="entry name" value="Helicase/UvrB_N"/>
</dbReference>
<organism evidence="3 4">
    <name type="scientific">Nocardia terpenica</name>
    <dbReference type="NCBI Taxonomy" id="455432"/>
    <lineage>
        <taxon>Bacteria</taxon>
        <taxon>Bacillati</taxon>
        <taxon>Actinomycetota</taxon>
        <taxon>Actinomycetes</taxon>
        <taxon>Mycobacteriales</taxon>
        <taxon>Nocardiaceae</taxon>
        <taxon>Nocardia</taxon>
    </lineage>
</organism>
<reference evidence="3 4" key="1">
    <citation type="submission" date="2016-04" db="EMBL/GenBank/DDBJ databases">
        <authorList>
            <person name="Evans L.H."/>
            <person name="Alamgir A."/>
            <person name="Owens N."/>
            <person name="Weber N.D."/>
            <person name="Virtaneva K."/>
            <person name="Barbian K."/>
            <person name="Babar A."/>
            <person name="Rosenke K."/>
        </authorList>
    </citation>
    <scope>NUCLEOTIDE SEQUENCE [LARGE SCALE GENOMIC DNA]</scope>
    <source>
        <strain evidence="3 4">IFM 0406</strain>
    </source>
</reference>
<sequence>MPPFMQVWERIEDAVFDAGLDGDQIEDLSLDVEAWLDAAAIDADHADTARTRLVGLVADLGLPDRIRDTLLTVIGDVSPARAPESPVTEPVATTGMGEDERDLPEPVDFPPDTAIVVPESAKDRAHANLAAIRLLDVLDRENRYATPDEQAVLARWSGWGAVPQVFERGPEWEAEHTELSELLDPAQWALARESMLNAHYTDPRIAAVMWRAVQRAGFTGGRVLEPGCGSGTFIAHAPAEAVMVGVEVDPVSARIAAALYPTRAQIRAEGFEETRVETDSFTAAIGNVPFAKLRLYDPAHNPTNQLIHNHFLIKSLDLVGPGGYVAVITSMYTAENLDDRARREMADRADLIGGLRLPAKAFQRVAGTDTSTDLLVWRVREPEREPSHDTRLFLGQGTLTVREKTEHGHYEVREFQINRYFAEHPEHILGTLTYASNAFGREDLYVDGVAGDALAERIDAHLTRLIDQARDNDLGLIATAESTALVGADVETGLVVPTTETGGVAVDTLRWNDDQQRIDVYGPAGWTRAEVRGKRKMAEWRALLGLRDVATQLVGAQLDGRDAQQRAALRSELNRRYDTYLAKYGYINRFTMIDPPAVDDARHRAQLDTAIERWRIEQGTAERPFQGAVPDEVLEELSDKAWESEREPYKKQAHLEGILRNDPTTSVVFALEHFDEQTHRGTKAAIFTSDVIHAAPTPPTHADTIQDAIAISLDESNRIDLPRITGLLDTTREDVETQLEATGLAFRSLDDPDTWLHAPMYLSGNVRRKLAAATEAAGRDPRYRANAAALAAVVPERKTTVDVRLGAVWVESADYVQFIRDTFTIPAEEKVLVERVDGQWVIQVDKTYPGARGDLLKWGLAPKAFQGQREGGYNFEDPKADELGIAYAGVAGGDYDHITLLGDLCNSAPIRVNKSKDYLTTVGGDQLHARATRAVQSKARRLAQEFENWAMDSDPARRERLLDRYNELFNSVVAPAYSGAHLTVPGLGTHYKPYRYQLDAVARIVSEPATLLDHVVGAGKTGTMLMAAMELRRLHLARQPWIVVPNHIVDQVAREANQWYPGARVLCGSSATDPAGRRRLIAQSAAQDWDFVIVPASAFKRMPTSKQTRTAFIQSKIDELGIAQGELEGKKASKILEVRLKAAKQQLKKQLEEIKRDTGIGFEDSGCDYLFIDEAHHYKNLLRVSNITELACTPGSQQAMDLQLKLEYLRKKRRREAVAAGIPADAYVERVATFATGTPVSNSIGELWVMTNYLRPDLLEEAGVRHLDSWGAVFTTTRDTIELNTSGSRFETRTRVGDFVNTGDLIGMTSVFTDSVTRDQITAALPELDEGQRIVVSFTPSQEVADFIADLGYRADTTDPKRLDIDNGLKIATDGRNVTLDPRAAHLDPPGAIEKRLDYLRELARRSGHEDIAEDQQFLAAMAAGSEASAVADEADQGRLRASVVAEQILAVHADTRDNTYTDDLGEPSPVTGGLQIVFCDRATPKTDRAQWTIYQAIKDELVAGGMEPDGIRFIHDYRNAAAKANLFADCRAGKVSVLFGSTEKMGTGANIQTRAVALHHVDVPWRPADLEQREGRIIRQHNQNPSVRIFCYIAERTFDTYMWQVLERKAFFIERLKRADRSARRVQDLGADSLAENAAMIKAIATGDDRYIRQIELQSAVADLQAEQDAYFSAARSAEREHQTLQAAIPGHRRAIAALESALADAEKHHQDGTTPPTTVHGTTYTERTDASRALVETLRQAAGRLHNRPVDEAITVATIAGLDIEVRYSTSNSELYLKPVGLAVTPRAIEHEKLYLDPKKQQGLTAEERDKAFGQLASGLMTRVENLVNDLPKALEERRWRLHLDTDRLQQLDTEPPTGFDRLGELKAMYDELDQLERQLRHEATSPEAIARREALEQRLAAKGRHRGWSLMLNATPALCHQLGLDSPAQVRALMAQHADEACLEKIEQYKAERPNGRPPVDRDRNGRSVSEGAVVVALVAKSQCHEVIGPVQHPVHDATVIPFRTQNRGTELDS</sequence>
<dbReference type="PANTHER" id="PTHR41313:SF1">
    <property type="entry name" value="DNA METHYLASE ADENINE-SPECIFIC DOMAIN-CONTAINING PROTEIN"/>
    <property type="match status" value="1"/>
</dbReference>
<evidence type="ECO:0000259" key="2">
    <source>
        <dbReference type="SMART" id="SM00487"/>
    </source>
</evidence>
<dbReference type="InterPro" id="IPR029063">
    <property type="entry name" value="SAM-dependent_MTases_sf"/>
</dbReference>
<proteinExistence type="predicted"/>
<dbReference type="SUPFAM" id="SSF53335">
    <property type="entry name" value="S-adenosyl-L-methionine-dependent methyltransferases"/>
    <property type="match status" value="1"/>
</dbReference>
<dbReference type="SUPFAM" id="SSF52540">
    <property type="entry name" value="P-loop containing nucleoside triphosphate hydrolases"/>
    <property type="match status" value="2"/>
</dbReference>
<name>A0A164KQQ2_9NOCA</name>
<feature type="region of interest" description="Disordered" evidence="1">
    <location>
        <begin position="79"/>
        <end position="105"/>
    </location>
</feature>
<gene>
    <name evidence="3" type="ORF">AWN90_02610</name>
</gene>
<protein>
    <recommendedName>
        <fullName evidence="2">Helicase ATP-binding domain-containing protein</fullName>
    </recommendedName>
</protein>
<dbReference type="Gene3D" id="3.40.50.150">
    <property type="entry name" value="Vaccinia Virus protein VP39"/>
    <property type="match status" value="1"/>
</dbReference>
<dbReference type="GO" id="GO:0016787">
    <property type="term" value="F:hydrolase activity"/>
    <property type="evidence" value="ECO:0007669"/>
    <property type="project" value="InterPro"/>
</dbReference>
<dbReference type="OrthoDB" id="9814088at2"/>
<evidence type="ECO:0000313" key="4">
    <source>
        <dbReference type="Proteomes" id="UP000076512"/>
    </source>
</evidence>
<dbReference type="PRINTS" id="PR00507">
    <property type="entry name" value="N12N6MTFRASE"/>
</dbReference>
<dbReference type="Proteomes" id="UP000076512">
    <property type="component" value="Unassembled WGS sequence"/>
</dbReference>
<dbReference type="Gene3D" id="3.40.50.300">
    <property type="entry name" value="P-loop containing nucleotide triphosphate hydrolases"/>
    <property type="match status" value="2"/>
</dbReference>
<dbReference type="EMBL" id="LWGR01000012">
    <property type="protein sequence ID" value="KZM71635.1"/>
    <property type="molecule type" value="Genomic_DNA"/>
</dbReference>
<dbReference type="Pfam" id="PF04851">
    <property type="entry name" value="ResIII"/>
    <property type="match status" value="1"/>
</dbReference>
<dbReference type="STRING" id="455432.AWN90_02610"/>
<dbReference type="RefSeq" id="WP_067577315.1">
    <property type="nucleotide sequence ID" value="NZ_KV411303.1"/>
</dbReference>
<feature type="domain" description="Helicase ATP-binding" evidence="2">
    <location>
        <begin position="989"/>
        <end position="1267"/>
    </location>
</feature>
<evidence type="ECO:0000313" key="3">
    <source>
        <dbReference type="EMBL" id="KZM71635.1"/>
    </source>
</evidence>
<dbReference type="SMART" id="SM00487">
    <property type="entry name" value="DEXDc"/>
    <property type="match status" value="1"/>
</dbReference>
<dbReference type="PANTHER" id="PTHR41313">
    <property type="entry name" value="ADENINE-SPECIFIC METHYLTRANSFERASE"/>
    <property type="match status" value="1"/>
</dbReference>
<dbReference type="GO" id="GO:0005524">
    <property type="term" value="F:ATP binding"/>
    <property type="evidence" value="ECO:0007669"/>
    <property type="project" value="InterPro"/>
</dbReference>
<dbReference type="InterPro" id="IPR027417">
    <property type="entry name" value="P-loop_NTPase"/>
</dbReference>
<dbReference type="CDD" id="cd02440">
    <property type="entry name" value="AdoMet_MTases"/>
    <property type="match status" value="1"/>
</dbReference>
<keyword evidence="4" id="KW-1185">Reference proteome</keyword>
<accession>A0A164KQQ2</accession>
<dbReference type="GO" id="GO:0003677">
    <property type="term" value="F:DNA binding"/>
    <property type="evidence" value="ECO:0007669"/>
    <property type="project" value="InterPro"/>
</dbReference>
<comment type="caution">
    <text evidence="3">The sequence shown here is derived from an EMBL/GenBank/DDBJ whole genome shotgun (WGS) entry which is preliminary data.</text>
</comment>